<dbReference type="Proteomes" id="UP000485058">
    <property type="component" value="Unassembled WGS sequence"/>
</dbReference>
<evidence type="ECO:0000313" key="4">
    <source>
        <dbReference type="Proteomes" id="UP000485058"/>
    </source>
</evidence>
<dbReference type="PANTHER" id="PTHR43399:SF4">
    <property type="entry name" value="CELL WALL-ASSOCIATED PROTEASE"/>
    <property type="match status" value="1"/>
</dbReference>
<dbReference type="GO" id="GO:0006508">
    <property type="term" value="P:proteolysis"/>
    <property type="evidence" value="ECO:0007669"/>
    <property type="project" value="InterPro"/>
</dbReference>
<proteinExistence type="inferred from homology"/>
<dbReference type="InterPro" id="IPR036852">
    <property type="entry name" value="Peptidase_S8/S53_dom_sf"/>
</dbReference>
<dbReference type="GO" id="GO:0004252">
    <property type="term" value="F:serine-type endopeptidase activity"/>
    <property type="evidence" value="ECO:0007669"/>
    <property type="project" value="InterPro"/>
</dbReference>
<dbReference type="InterPro" id="IPR000209">
    <property type="entry name" value="Peptidase_S8/S53_dom"/>
</dbReference>
<sequence length="178" mass="18950">MTLELVLANPLDACTPLVGNYTGKVVLAIQLMPMFTKGWNVTLTSYQDVRIKPEVMAPGALLSAYSDKGYTGRMDMCETLVLAGTSMASASATGAATLVRQYFTDGYYPTGARVRSNAFNPSASLLRAMLVAGTTNMSSFTSSGLTPYDVRHGFGFVDIGRSLPLRGGPSTWKLQVGS</sequence>
<dbReference type="InterPro" id="IPR051048">
    <property type="entry name" value="Peptidase_S8/S53_subtilisin"/>
</dbReference>
<dbReference type="SUPFAM" id="SSF52743">
    <property type="entry name" value="Subtilisin-like"/>
    <property type="match status" value="1"/>
</dbReference>
<dbReference type="PANTHER" id="PTHR43399">
    <property type="entry name" value="SUBTILISIN-RELATED"/>
    <property type="match status" value="1"/>
</dbReference>
<feature type="domain" description="Peptidase S8/S53" evidence="2">
    <location>
        <begin position="46"/>
        <end position="105"/>
    </location>
</feature>
<keyword evidence="4" id="KW-1185">Reference proteome</keyword>
<dbReference type="Gene3D" id="3.40.50.200">
    <property type="entry name" value="Peptidase S8/S53 domain"/>
    <property type="match status" value="1"/>
</dbReference>
<dbReference type="Pfam" id="PF00082">
    <property type="entry name" value="Peptidase_S8"/>
    <property type="match status" value="1"/>
</dbReference>
<name>A0A6A0A263_HAELA</name>
<organism evidence="3 4">
    <name type="scientific">Haematococcus lacustris</name>
    <name type="common">Green alga</name>
    <name type="synonym">Haematococcus pluvialis</name>
    <dbReference type="NCBI Taxonomy" id="44745"/>
    <lineage>
        <taxon>Eukaryota</taxon>
        <taxon>Viridiplantae</taxon>
        <taxon>Chlorophyta</taxon>
        <taxon>core chlorophytes</taxon>
        <taxon>Chlorophyceae</taxon>
        <taxon>CS clade</taxon>
        <taxon>Chlamydomonadales</taxon>
        <taxon>Haematococcaceae</taxon>
        <taxon>Haematococcus</taxon>
    </lineage>
</organism>
<feature type="non-terminal residue" evidence="3">
    <location>
        <position position="1"/>
    </location>
</feature>
<comment type="caution">
    <text evidence="3">The sequence shown here is derived from an EMBL/GenBank/DDBJ whole genome shotgun (WGS) entry which is preliminary data.</text>
</comment>
<dbReference type="AlphaFoldDB" id="A0A6A0A263"/>
<evidence type="ECO:0000256" key="1">
    <source>
        <dbReference type="ARBA" id="ARBA00011073"/>
    </source>
</evidence>
<protein>
    <submittedName>
        <fullName evidence="3">Prestalk-specific protein tagB</fullName>
    </submittedName>
</protein>
<comment type="similarity">
    <text evidence="1">Belongs to the peptidase S8 family.</text>
</comment>
<dbReference type="EMBL" id="BLLF01003267">
    <property type="protein sequence ID" value="GFH26869.1"/>
    <property type="molecule type" value="Genomic_DNA"/>
</dbReference>
<reference evidence="3 4" key="1">
    <citation type="submission" date="2020-02" db="EMBL/GenBank/DDBJ databases">
        <title>Draft genome sequence of Haematococcus lacustris strain NIES-144.</title>
        <authorList>
            <person name="Morimoto D."/>
            <person name="Nakagawa S."/>
            <person name="Yoshida T."/>
            <person name="Sawayama S."/>
        </authorList>
    </citation>
    <scope>NUCLEOTIDE SEQUENCE [LARGE SCALE GENOMIC DNA]</scope>
    <source>
        <strain evidence="3 4">NIES-144</strain>
    </source>
</reference>
<gene>
    <name evidence="3" type="ORF">HaLaN_25088</name>
</gene>
<evidence type="ECO:0000259" key="2">
    <source>
        <dbReference type="Pfam" id="PF00082"/>
    </source>
</evidence>
<evidence type="ECO:0000313" key="3">
    <source>
        <dbReference type="EMBL" id="GFH26869.1"/>
    </source>
</evidence>
<accession>A0A6A0A263</accession>